<feature type="transmembrane region" description="Helical" evidence="1">
    <location>
        <begin position="284"/>
        <end position="306"/>
    </location>
</feature>
<organism evidence="2 3">
    <name type="scientific">Plasmodium relictum</name>
    <dbReference type="NCBI Taxonomy" id="85471"/>
    <lineage>
        <taxon>Eukaryota</taxon>
        <taxon>Sar</taxon>
        <taxon>Alveolata</taxon>
        <taxon>Apicomplexa</taxon>
        <taxon>Aconoidasida</taxon>
        <taxon>Haemosporida</taxon>
        <taxon>Plasmodiidae</taxon>
        <taxon>Plasmodium</taxon>
        <taxon>Plasmodium (Haemamoeba)</taxon>
    </lineage>
</organism>
<protein>
    <submittedName>
        <fullName evidence="2">Uncharacterized protein</fullName>
    </submittedName>
</protein>
<keyword evidence="1" id="KW-0812">Transmembrane</keyword>
<feature type="transmembrane region" description="Helical" evidence="1">
    <location>
        <begin position="120"/>
        <end position="145"/>
    </location>
</feature>
<dbReference type="RefSeq" id="XP_028534753.1">
    <property type="nucleotide sequence ID" value="XM_028678466.1"/>
</dbReference>
<feature type="transmembrane region" description="Helical" evidence="1">
    <location>
        <begin position="62"/>
        <end position="83"/>
    </location>
</feature>
<gene>
    <name evidence="2" type="ORF">PRELSG_1264800</name>
</gene>
<dbReference type="VEuPathDB" id="PlasmoDB:PRELSG_1264800"/>
<feature type="transmembrane region" description="Helical" evidence="1">
    <location>
        <begin position="29"/>
        <end position="50"/>
    </location>
</feature>
<feature type="transmembrane region" description="Helical" evidence="1">
    <location>
        <begin position="327"/>
        <end position="345"/>
    </location>
</feature>
<dbReference type="Proteomes" id="UP000220158">
    <property type="component" value="Chromosome 12"/>
</dbReference>
<dbReference type="Pfam" id="PF05684">
    <property type="entry name" value="DUF819"/>
    <property type="match status" value="2"/>
</dbReference>
<keyword evidence="1" id="KW-1133">Transmembrane helix</keyword>
<reference evidence="2 3" key="1">
    <citation type="submission" date="2015-04" db="EMBL/GenBank/DDBJ databases">
        <authorList>
            <consortium name="Pathogen Informatics"/>
        </authorList>
    </citation>
    <scope>NUCLEOTIDE SEQUENCE [LARGE SCALE GENOMIC DNA]</scope>
    <source>
        <strain evidence="2 3">SGS1</strain>
    </source>
</reference>
<dbReference type="GeneID" id="39737892"/>
<sequence length="493" mass="56912">MIDHIKYHPYAIAFAISLLSIMFESYTKIGRIFTAYLSSFILGIIFNAICEIEIYDKKYMEFFLKQILSYTLCISLILTFSWMKKKNIIKYKSSNCKENIILYESKKKSSIYDLLIHKRLLHFGVAFIFGASGTVIGGILSYYLIKIIYVIDDVESCNYLKSSVACFISTYIGGYINFIEVADLLNISNAAKNSIFLLDDIFTSIFLMILPLFKNYCKFLYYCNNNTLSDIEEDTKKDTNINLNYEEKKHLVSDKNFPVLYGSFTNSENSEKEEKFRSYFSNDFFITFLYDSLAIIFIMLLSKKIINDYEMICKFIYSYFNIDKLRTFVLLIISFTYIYSFDYMIHSANITTNNYKISKFITDVYFRSLEYYSTVLKFLTIYYLSVSGILINAKNLCTTAKPLIILVICMLVIHLLCIFLFSFIYNLISGFSFASLCIDEILLAINANIGGPTTAAVMSEILGRPDLAFAATLWGIIGYLIATNISMIIYSYL</sequence>
<evidence type="ECO:0000313" key="2">
    <source>
        <dbReference type="EMBL" id="CRH01754.1"/>
    </source>
</evidence>
<dbReference type="KEGG" id="prel:PRELSG_1264800"/>
<dbReference type="PANTHER" id="PTHR34289:SF8">
    <property type="entry name" value="DUF819 DOMAIN-CONTAINING PROTEIN"/>
    <property type="match status" value="1"/>
</dbReference>
<feature type="transmembrane region" description="Helical" evidence="1">
    <location>
        <begin position="7"/>
        <end position="23"/>
    </location>
</feature>
<keyword evidence="3" id="KW-1185">Reference proteome</keyword>
<feature type="transmembrane region" description="Helical" evidence="1">
    <location>
        <begin position="371"/>
        <end position="391"/>
    </location>
</feature>
<evidence type="ECO:0000256" key="1">
    <source>
        <dbReference type="SAM" id="Phobius"/>
    </source>
</evidence>
<keyword evidence="1" id="KW-0472">Membrane</keyword>
<name>A0A1J1H9V3_PLARL</name>
<dbReference type="OrthoDB" id="45797at2759"/>
<accession>A0A1J1H9V3</accession>
<feature type="transmembrane region" description="Helical" evidence="1">
    <location>
        <begin position="403"/>
        <end position="425"/>
    </location>
</feature>
<dbReference type="AlphaFoldDB" id="A0A1J1H9V3"/>
<feature type="transmembrane region" description="Helical" evidence="1">
    <location>
        <begin position="195"/>
        <end position="213"/>
    </location>
</feature>
<evidence type="ECO:0000313" key="3">
    <source>
        <dbReference type="Proteomes" id="UP000220158"/>
    </source>
</evidence>
<proteinExistence type="predicted"/>
<feature type="transmembrane region" description="Helical" evidence="1">
    <location>
        <begin position="467"/>
        <end position="490"/>
    </location>
</feature>
<dbReference type="PANTHER" id="PTHR34289">
    <property type="entry name" value="PROTEIN, PUTATIVE (DUF819)-RELATED"/>
    <property type="match status" value="1"/>
</dbReference>
<dbReference type="InterPro" id="IPR008537">
    <property type="entry name" value="DUF819"/>
</dbReference>
<dbReference type="EMBL" id="LN835307">
    <property type="protein sequence ID" value="CRH01754.1"/>
    <property type="molecule type" value="Genomic_DNA"/>
</dbReference>